<dbReference type="RefSeq" id="WP_080915485.1">
    <property type="nucleotide sequence ID" value="NZ_CP020472.1"/>
</dbReference>
<evidence type="ECO:0000313" key="4">
    <source>
        <dbReference type="Proteomes" id="UP000191820"/>
    </source>
</evidence>
<proteinExistence type="predicted"/>
<dbReference type="PROSITE" id="PS50405">
    <property type="entry name" value="GST_CTER"/>
    <property type="match status" value="1"/>
</dbReference>
<dbReference type="CDD" id="cd03056">
    <property type="entry name" value="GST_N_4"/>
    <property type="match status" value="1"/>
</dbReference>
<accession>A0ABN4YGE5</accession>
<evidence type="ECO:0000259" key="2">
    <source>
        <dbReference type="PROSITE" id="PS50405"/>
    </source>
</evidence>
<feature type="domain" description="GST C-terminal" evidence="2">
    <location>
        <begin position="84"/>
        <end position="200"/>
    </location>
</feature>
<gene>
    <name evidence="3" type="ORF">SJ2017_1676</name>
</gene>
<name>A0ABN4YGE5_9GAMM</name>
<dbReference type="InterPro" id="IPR004046">
    <property type="entry name" value="GST_C"/>
</dbReference>
<dbReference type="SFLD" id="SFLDG00358">
    <property type="entry name" value="Main_(cytGST)"/>
    <property type="match status" value="1"/>
</dbReference>
<dbReference type="Gene3D" id="1.20.1050.10">
    <property type="match status" value="1"/>
</dbReference>
<dbReference type="Gene3D" id="3.40.30.10">
    <property type="entry name" value="Glutaredoxin"/>
    <property type="match status" value="1"/>
</dbReference>
<evidence type="ECO:0000313" key="3">
    <source>
        <dbReference type="EMBL" id="ARD21989.1"/>
    </source>
</evidence>
<reference evidence="3 4" key="1">
    <citation type="submission" date="2017-03" db="EMBL/GenBank/DDBJ databases">
        <title>Genome sequencing of Shewanella japonica KCTC 22435.</title>
        <authorList>
            <person name="Kim K.M."/>
        </authorList>
    </citation>
    <scope>NUCLEOTIDE SEQUENCE [LARGE SCALE GENOMIC DNA]</scope>
    <source>
        <strain evidence="3 4">KCTC 22435</strain>
    </source>
</reference>
<dbReference type="Proteomes" id="UP000191820">
    <property type="component" value="Chromosome"/>
</dbReference>
<dbReference type="SUPFAM" id="SSF52833">
    <property type="entry name" value="Thioredoxin-like"/>
    <property type="match status" value="1"/>
</dbReference>
<sequence>MITVYGDVKSGNCYKVKLTLRLLNQAYRWRDIDIMAGETKTATFLKKSPQGKLPIIELDDGRVLAESNAIIGYLAEGSGLIPTDEFDKALMYQWLFFEQYTHEPCIAVARFIRLYQNMPIERQAEYDLLHVKGRQVLRLLDEQLANKAFILGEQFSLADIALFAYTHVAHEGGFDITPFENIRQWLSNVEQQPGFVGMQD</sequence>
<dbReference type="InterPro" id="IPR010987">
    <property type="entry name" value="Glutathione-S-Trfase_C-like"/>
</dbReference>
<dbReference type="PANTHER" id="PTHR44051:SF2">
    <property type="entry name" value="HYPOTHETICAL GLUTATHIONE S-TRANSFERASE LIKE PROTEIN"/>
    <property type="match status" value="1"/>
</dbReference>
<dbReference type="EMBL" id="CP020472">
    <property type="protein sequence ID" value="ARD21989.1"/>
    <property type="molecule type" value="Genomic_DNA"/>
</dbReference>
<dbReference type="Pfam" id="PF00043">
    <property type="entry name" value="GST_C"/>
    <property type="match status" value="1"/>
</dbReference>
<dbReference type="InterPro" id="IPR040079">
    <property type="entry name" value="Glutathione_S-Trfase"/>
</dbReference>
<evidence type="ECO:0000259" key="1">
    <source>
        <dbReference type="PROSITE" id="PS50404"/>
    </source>
</evidence>
<dbReference type="InterPro" id="IPR036249">
    <property type="entry name" value="Thioredoxin-like_sf"/>
</dbReference>
<dbReference type="PANTHER" id="PTHR44051">
    <property type="entry name" value="GLUTATHIONE S-TRANSFERASE-RELATED"/>
    <property type="match status" value="1"/>
</dbReference>
<dbReference type="SFLD" id="SFLDS00019">
    <property type="entry name" value="Glutathione_Transferase_(cytos"/>
    <property type="match status" value="1"/>
</dbReference>
<dbReference type="Pfam" id="PF13417">
    <property type="entry name" value="GST_N_3"/>
    <property type="match status" value="1"/>
</dbReference>
<organism evidence="3 4">
    <name type="scientific">Shewanella japonica</name>
    <dbReference type="NCBI Taxonomy" id="93973"/>
    <lineage>
        <taxon>Bacteria</taxon>
        <taxon>Pseudomonadati</taxon>
        <taxon>Pseudomonadota</taxon>
        <taxon>Gammaproteobacteria</taxon>
        <taxon>Alteromonadales</taxon>
        <taxon>Shewanellaceae</taxon>
        <taxon>Shewanella</taxon>
    </lineage>
</organism>
<dbReference type="InterPro" id="IPR036282">
    <property type="entry name" value="Glutathione-S-Trfase_C_sf"/>
</dbReference>
<dbReference type="SUPFAM" id="SSF47616">
    <property type="entry name" value="GST C-terminal domain-like"/>
    <property type="match status" value="1"/>
</dbReference>
<dbReference type="PROSITE" id="PS50404">
    <property type="entry name" value="GST_NTER"/>
    <property type="match status" value="1"/>
</dbReference>
<protein>
    <submittedName>
        <fullName evidence="3">Glutathione S-transferase</fullName>
    </submittedName>
</protein>
<keyword evidence="4" id="KW-1185">Reference proteome</keyword>
<dbReference type="InterPro" id="IPR004045">
    <property type="entry name" value="Glutathione_S-Trfase_N"/>
</dbReference>
<dbReference type="SFLD" id="SFLDG01151">
    <property type="entry name" value="Main.2:_Nu-like"/>
    <property type="match status" value="1"/>
</dbReference>
<feature type="domain" description="GST N-terminal" evidence="1">
    <location>
        <begin position="1"/>
        <end position="82"/>
    </location>
</feature>